<dbReference type="CDD" id="cd00487">
    <property type="entry name" value="Pep_deformylase"/>
    <property type="match status" value="1"/>
</dbReference>
<dbReference type="AlphaFoldDB" id="A0A0D0F8A9"/>
<dbReference type="GO" id="GO:0006412">
    <property type="term" value="P:translation"/>
    <property type="evidence" value="ECO:0007669"/>
    <property type="project" value="UniProtKB-UniRule"/>
</dbReference>
<comment type="caution">
    <text evidence="5">The sequence shown here is derived from an EMBL/GenBank/DDBJ whole genome shotgun (WGS) entry which is preliminary data.</text>
</comment>
<evidence type="ECO:0000313" key="5">
    <source>
        <dbReference type="EMBL" id="KIO77868.1"/>
    </source>
</evidence>
<keyword evidence="4" id="KW-0408">Iron</keyword>
<comment type="similarity">
    <text evidence="1 4">Belongs to the polypeptide deformylase family.</text>
</comment>
<keyword evidence="2 4" id="KW-0479">Metal-binding</keyword>
<dbReference type="EC" id="3.5.1.88" evidence="4"/>
<dbReference type="RefSeq" id="WP_041880067.1">
    <property type="nucleotide sequence ID" value="NZ_CP157278.1"/>
</dbReference>
<dbReference type="PRINTS" id="PR01576">
    <property type="entry name" value="PDEFORMYLASE"/>
</dbReference>
<dbReference type="EMBL" id="JXRA01000028">
    <property type="protein sequence ID" value="KIO77868.1"/>
    <property type="molecule type" value="Genomic_DNA"/>
</dbReference>
<feature type="active site" evidence="4">
    <location>
        <position position="138"/>
    </location>
</feature>
<evidence type="ECO:0000256" key="2">
    <source>
        <dbReference type="ARBA" id="ARBA00022723"/>
    </source>
</evidence>
<dbReference type="OrthoDB" id="9784988at2"/>
<evidence type="ECO:0000313" key="6">
    <source>
        <dbReference type="Proteomes" id="UP000032049"/>
    </source>
</evidence>
<dbReference type="Pfam" id="PF01327">
    <property type="entry name" value="Pep_deformylase"/>
    <property type="match status" value="1"/>
</dbReference>
<dbReference type="GO" id="GO:0046872">
    <property type="term" value="F:metal ion binding"/>
    <property type="evidence" value="ECO:0007669"/>
    <property type="project" value="UniProtKB-KW"/>
</dbReference>
<feature type="binding site" evidence="4">
    <location>
        <position position="141"/>
    </location>
    <ligand>
        <name>Fe cation</name>
        <dbReference type="ChEBI" id="CHEBI:24875"/>
    </ligand>
</feature>
<reference evidence="5 6" key="1">
    <citation type="submission" date="2015-01" db="EMBL/GenBank/DDBJ databases">
        <title>Draft genome sequence of Pedobacter sp. NL19 isolated from sludge of an effluent treatment pond in an abandoned uranium mine.</title>
        <authorList>
            <person name="Santos T."/>
            <person name="Caetano T."/>
            <person name="Covas C."/>
            <person name="Cruz A."/>
            <person name="Mendo S."/>
        </authorList>
    </citation>
    <scope>NUCLEOTIDE SEQUENCE [LARGE SCALE GENOMIC DNA]</scope>
    <source>
        <strain evidence="5 6">NL19</strain>
    </source>
</reference>
<keyword evidence="3 4" id="KW-0378">Hydrolase</keyword>
<feature type="binding site" evidence="4">
    <location>
        <position position="137"/>
    </location>
    <ligand>
        <name>Fe cation</name>
        <dbReference type="ChEBI" id="CHEBI:24875"/>
    </ligand>
</feature>
<comment type="catalytic activity">
    <reaction evidence="4">
        <text>N-terminal N-formyl-L-methionyl-[peptide] + H2O = N-terminal L-methionyl-[peptide] + formate</text>
        <dbReference type="Rhea" id="RHEA:24420"/>
        <dbReference type="Rhea" id="RHEA-COMP:10639"/>
        <dbReference type="Rhea" id="RHEA-COMP:10640"/>
        <dbReference type="ChEBI" id="CHEBI:15377"/>
        <dbReference type="ChEBI" id="CHEBI:15740"/>
        <dbReference type="ChEBI" id="CHEBI:49298"/>
        <dbReference type="ChEBI" id="CHEBI:64731"/>
        <dbReference type="EC" id="3.5.1.88"/>
    </reaction>
</comment>
<dbReference type="SUPFAM" id="SSF56420">
    <property type="entry name" value="Peptide deformylase"/>
    <property type="match status" value="1"/>
</dbReference>
<accession>A0A0D0F8A9</accession>
<dbReference type="HAMAP" id="MF_00163">
    <property type="entry name" value="Pep_deformylase"/>
    <property type="match status" value="1"/>
</dbReference>
<comment type="function">
    <text evidence="4">Removes the formyl group from the N-terminal Met of newly synthesized proteins. Requires at least a dipeptide for an efficient rate of reaction. N-terminal L-methionine is a prerequisite for activity but the enzyme has broad specificity at other positions.</text>
</comment>
<protein>
    <recommendedName>
        <fullName evidence="4">Peptide deformylase</fullName>
        <shortName evidence="4">PDF</shortName>
        <ecNumber evidence="4">3.5.1.88</ecNumber>
    </recommendedName>
    <alternativeName>
        <fullName evidence="4">Polypeptide deformylase</fullName>
    </alternativeName>
</protein>
<feature type="binding site" evidence="4">
    <location>
        <position position="95"/>
    </location>
    <ligand>
        <name>Fe cation</name>
        <dbReference type="ChEBI" id="CHEBI:24875"/>
    </ligand>
</feature>
<dbReference type="GO" id="GO:0042586">
    <property type="term" value="F:peptide deformylase activity"/>
    <property type="evidence" value="ECO:0007669"/>
    <property type="project" value="UniProtKB-UniRule"/>
</dbReference>
<gene>
    <name evidence="4" type="primary">def</name>
    <name evidence="5" type="ORF">TH53_06985</name>
</gene>
<name>A0A0D0F8A9_9SPHI</name>
<keyword evidence="6" id="KW-1185">Reference proteome</keyword>
<evidence type="ECO:0000256" key="1">
    <source>
        <dbReference type="ARBA" id="ARBA00010759"/>
    </source>
</evidence>
<dbReference type="InterPro" id="IPR036821">
    <property type="entry name" value="Peptide_deformylase_sf"/>
</dbReference>
<dbReference type="Proteomes" id="UP000032049">
    <property type="component" value="Unassembled WGS sequence"/>
</dbReference>
<dbReference type="PANTHER" id="PTHR10458:SF22">
    <property type="entry name" value="PEPTIDE DEFORMYLASE"/>
    <property type="match status" value="1"/>
</dbReference>
<sequence>MKTLKDLLLLGDPRLYEVSAPVSETELPLVQEWVADMHNVMEEIRHKYNFGRGIAAPQLGIMKRLIYLNIDRPVIIINPEISEQSEDEFELWDDCMSFPNLLVRVKRHSQIKVKYLDEHWQPQEWLVHNDLSELLQHEYDHLNGVLCTMRAIDQQSFKWRS</sequence>
<dbReference type="Gene3D" id="3.90.45.10">
    <property type="entry name" value="Peptide deformylase"/>
    <property type="match status" value="1"/>
</dbReference>
<dbReference type="PIRSF" id="PIRSF004749">
    <property type="entry name" value="Pep_def"/>
    <property type="match status" value="1"/>
</dbReference>
<dbReference type="InterPro" id="IPR023635">
    <property type="entry name" value="Peptide_deformylase"/>
</dbReference>
<organism evidence="5 6">
    <name type="scientific">Pedobacter lusitanus</name>
    <dbReference type="NCBI Taxonomy" id="1503925"/>
    <lineage>
        <taxon>Bacteria</taxon>
        <taxon>Pseudomonadati</taxon>
        <taxon>Bacteroidota</taxon>
        <taxon>Sphingobacteriia</taxon>
        <taxon>Sphingobacteriales</taxon>
        <taxon>Sphingobacteriaceae</taxon>
        <taxon>Pedobacter</taxon>
    </lineage>
</organism>
<evidence type="ECO:0000256" key="4">
    <source>
        <dbReference type="HAMAP-Rule" id="MF_00163"/>
    </source>
</evidence>
<dbReference type="STRING" id="1503925.TH53_06985"/>
<dbReference type="PANTHER" id="PTHR10458">
    <property type="entry name" value="PEPTIDE DEFORMYLASE"/>
    <property type="match status" value="1"/>
</dbReference>
<comment type="cofactor">
    <cofactor evidence="4">
        <name>Fe(2+)</name>
        <dbReference type="ChEBI" id="CHEBI:29033"/>
    </cofactor>
    <text evidence="4">Binds 1 Fe(2+) ion.</text>
</comment>
<keyword evidence="4" id="KW-0648">Protein biosynthesis</keyword>
<evidence type="ECO:0000256" key="3">
    <source>
        <dbReference type="ARBA" id="ARBA00022801"/>
    </source>
</evidence>
<proteinExistence type="inferred from homology"/>